<dbReference type="SUPFAM" id="SSF50729">
    <property type="entry name" value="PH domain-like"/>
    <property type="match status" value="1"/>
</dbReference>
<evidence type="ECO:0000256" key="3">
    <source>
        <dbReference type="SAM" id="MobiDB-lite"/>
    </source>
</evidence>
<dbReference type="PANTHER" id="PTHR14309:SF12">
    <property type="entry name" value="PH DOMAIN-CONTAINING PROTEIN"/>
    <property type="match status" value="1"/>
</dbReference>
<organism evidence="5 6">
    <name type="scientific">Cichlidogyrus casuarinus</name>
    <dbReference type="NCBI Taxonomy" id="1844966"/>
    <lineage>
        <taxon>Eukaryota</taxon>
        <taxon>Metazoa</taxon>
        <taxon>Spiralia</taxon>
        <taxon>Lophotrochozoa</taxon>
        <taxon>Platyhelminthes</taxon>
        <taxon>Monogenea</taxon>
        <taxon>Monopisthocotylea</taxon>
        <taxon>Dactylogyridea</taxon>
        <taxon>Ancyrocephalidae</taxon>
        <taxon>Cichlidogyrus</taxon>
    </lineage>
</organism>
<dbReference type="PROSITE" id="PS50003">
    <property type="entry name" value="PH_DOMAIN"/>
    <property type="match status" value="1"/>
</dbReference>
<dbReference type="Pfam" id="PF00169">
    <property type="entry name" value="PH"/>
    <property type="match status" value="1"/>
</dbReference>
<dbReference type="AlphaFoldDB" id="A0ABD2Q0A1"/>
<dbReference type="InterPro" id="IPR001849">
    <property type="entry name" value="PH_domain"/>
</dbReference>
<evidence type="ECO:0000313" key="6">
    <source>
        <dbReference type="Proteomes" id="UP001626550"/>
    </source>
</evidence>
<evidence type="ECO:0000256" key="2">
    <source>
        <dbReference type="ARBA" id="ARBA00023136"/>
    </source>
</evidence>
<accession>A0ABD2Q0A1</accession>
<feature type="region of interest" description="Disordered" evidence="3">
    <location>
        <begin position="126"/>
        <end position="161"/>
    </location>
</feature>
<proteinExistence type="predicted"/>
<comment type="subcellular location">
    <subcellularLocation>
        <location evidence="1">Membrane</location>
    </subcellularLocation>
</comment>
<dbReference type="GO" id="GO:0016020">
    <property type="term" value="C:membrane"/>
    <property type="evidence" value="ECO:0007669"/>
    <property type="project" value="UniProtKB-SubCell"/>
</dbReference>
<feature type="domain" description="PH" evidence="4">
    <location>
        <begin position="3"/>
        <end position="117"/>
    </location>
</feature>
<dbReference type="InterPro" id="IPR011993">
    <property type="entry name" value="PH-like_dom_sf"/>
</dbReference>
<dbReference type="InterPro" id="IPR039680">
    <property type="entry name" value="PLEKHB1/2"/>
</dbReference>
<reference evidence="5 6" key="1">
    <citation type="submission" date="2024-11" db="EMBL/GenBank/DDBJ databases">
        <title>Adaptive evolution of stress response genes in parasites aligns with host niche diversity.</title>
        <authorList>
            <person name="Hahn C."/>
            <person name="Resl P."/>
        </authorList>
    </citation>
    <scope>NUCLEOTIDE SEQUENCE [LARGE SCALE GENOMIC DNA]</scope>
    <source>
        <strain evidence="5">EGGRZ-B1_66</strain>
        <tissue evidence="5">Body</tissue>
    </source>
</reference>
<dbReference type="EMBL" id="JBJKFK010002155">
    <property type="protein sequence ID" value="KAL3311541.1"/>
    <property type="molecule type" value="Genomic_DNA"/>
</dbReference>
<feature type="non-terminal residue" evidence="5">
    <location>
        <position position="343"/>
    </location>
</feature>
<evidence type="ECO:0000259" key="4">
    <source>
        <dbReference type="PROSITE" id="PS50003"/>
    </source>
</evidence>
<dbReference type="Gene3D" id="2.30.29.30">
    <property type="entry name" value="Pleckstrin-homology domain (PH domain)/Phosphotyrosine-binding domain (PTB)"/>
    <property type="match status" value="1"/>
</dbReference>
<keyword evidence="6" id="KW-1185">Reference proteome</keyword>
<evidence type="ECO:0000313" key="5">
    <source>
        <dbReference type="EMBL" id="KAL3311541.1"/>
    </source>
</evidence>
<dbReference type="PANTHER" id="PTHR14309">
    <property type="entry name" value="EXPRESSED PROTEIN"/>
    <property type="match status" value="1"/>
</dbReference>
<dbReference type="Proteomes" id="UP001626550">
    <property type="component" value="Unassembled WGS sequence"/>
</dbReference>
<name>A0ABD2Q0A1_9PLAT</name>
<feature type="compositionally biased region" description="Low complexity" evidence="3">
    <location>
        <begin position="135"/>
        <end position="161"/>
    </location>
</feature>
<dbReference type="SMART" id="SM00233">
    <property type="entry name" value="PH"/>
    <property type="match status" value="1"/>
</dbReference>
<keyword evidence="2" id="KW-0472">Membrane</keyword>
<evidence type="ECO:0000256" key="1">
    <source>
        <dbReference type="ARBA" id="ARBA00004370"/>
    </source>
</evidence>
<sequence>MSQTVKEGWLKKWSPGKNQWTDMYCKLLNSRWFQWFDSNTSMSPKRSVDVAIVSAFLAFGEILNRVPSKPASVGPSEIPRTIGIPHEPHMGTKMSFFIAGSDFEAQSWIQAINSVLQVQAAPSATSFPASGGPGYPSSAPSYPASGGPGYPSSAPSYPASGPGYPTSAPGYPSSGNQFGFNAGGAPPPYGAGSTPYPTAGGFPGMSMPSMPPYPAPPTAQPTYPSQPHAYPTQAPVTAPANNLYPTQQPVVYQSGTGMRPAEGQVIMNPNGQAYKVVVVDGKKRKKKMKLGNAGKVALGGLGGLATGMLVGKMFGGGWGGGCYAPSYGYGGYGGYAPSPGPAK</sequence>
<gene>
    <name evidence="5" type="ORF">Ciccas_009876</name>
</gene>
<comment type="caution">
    <text evidence="5">The sequence shown here is derived from an EMBL/GenBank/DDBJ whole genome shotgun (WGS) entry which is preliminary data.</text>
</comment>
<protein>
    <recommendedName>
        <fullName evidence="4">PH domain-containing protein</fullName>
    </recommendedName>
</protein>